<evidence type="ECO:0000256" key="8">
    <source>
        <dbReference type="ARBA" id="ARBA00049598"/>
    </source>
</evidence>
<feature type="compositionally biased region" description="Polar residues" evidence="14">
    <location>
        <begin position="259"/>
        <end position="278"/>
    </location>
</feature>
<gene>
    <name evidence="16" type="ORF">IMSHALPRED_006791</name>
</gene>
<comment type="caution">
    <text evidence="16">The sequence shown here is derived from an EMBL/GenBank/DDBJ whole genome shotgun (WGS) entry which is preliminary data.</text>
</comment>
<keyword evidence="5 13" id="KW-0863">Zinc-finger</keyword>
<feature type="compositionally biased region" description="Basic and acidic residues" evidence="14">
    <location>
        <begin position="233"/>
        <end position="247"/>
    </location>
</feature>
<feature type="region of interest" description="Disordered" evidence="14">
    <location>
        <begin position="212"/>
        <end position="278"/>
    </location>
</feature>
<dbReference type="CDD" id="cd23023">
    <property type="entry name" value="zf-HIT_BCD1"/>
    <property type="match status" value="1"/>
</dbReference>
<name>A0A8H3FQ44_9LECA</name>
<dbReference type="PROSITE" id="PS51083">
    <property type="entry name" value="ZF_HIT"/>
    <property type="match status" value="1"/>
</dbReference>
<keyword evidence="17" id="KW-1185">Reference proteome</keyword>
<organism evidence="16 17">
    <name type="scientific">Imshaugia aleurites</name>
    <dbReference type="NCBI Taxonomy" id="172621"/>
    <lineage>
        <taxon>Eukaryota</taxon>
        <taxon>Fungi</taxon>
        <taxon>Dikarya</taxon>
        <taxon>Ascomycota</taxon>
        <taxon>Pezizomycotina</taxon>
        <taxon>Lecanoromycetes</taxon>
        <taxon>OSLEUM clade</taxon>
        <taxon>Lecanoromycetidae</taxon>
        <taxon>Lecanorales</taxon>
        <taxon>Lecanorineae</taxon>
        <taxon>Parmeliaceae</taxon>
        <taxon>Imshaugia</taxon>
    </lineage>
</organism>
<dbReference type="Pfam" id="PF25790">
    <property type="entry name" value="BCD1"/>
    <property type="match status" value="1"/>
</dbReference>
<evidence type="ECO:0000256" key="12">
    <source>
        <dbReference type="ARBA" id="ARBA00077531"/>
    </source>
</evidence>
<dbReference type="GO" id="GO:0008270">
    <property type="term" value="F:zinc ion binding"/>
    <property type="evidence" value="ECO:0007669"/>
    <property type="project" value="UniProtKB-UniRule"/>
</dbReference>
<dbReference type="Proteomes" id="UP000664534">
    <property type="component" value="Unassembled WGS sequence"/>
</dbReference>
<dbReference type="InterPro" id="IPR051639">
    <property type="entry name" value="BCD1"/>
</dbReference>
<evidence type="ECO:0000256" key="11">
    <source>
        <dbReference type="ARBA" id="ARBA00068630"/>
    </source>
</evidence>
<keyword evidence="3" id="KW-0597">Phosphoprotein</keyword>
<dbReference type="SUPFAM" id="SSF144232">
    <property type="entry name" value="HIT/MYND zinc finger-like"/>
    <property type="match status" value="1"/>
</dbReference>
<keyword evidence="4" id="KW-0479">Metal-binding</keyword>
<dbReference type="PANTHER" id="PTHR13483">
    <property type="entry name" value="BOX C_D SNORNA PROTEIN 1-RELATED"/>
    <property type="match status" value="1"/>
</dbReference>
<sequence length="405" mass="44844">MPDPLLSSLCTICHVHPHKYRCPRCFTLTCSLPCIKRHKQWAQCNGVRDPTKYMKRADLATPKGIDHDYNYLTSIERELDCAEKNATSRGIVLVEDTRGSKQPAKGQTQFNAALERCRVVVAKAPKGMTRSKQNETVCGKKNRRLYWTVEWVLPDGKKTLGRLWETQQISTAYDDHLRRLDTSQPKKKRKPSDRHKDLVASGALVSARVPVHDATAGKQPNGSVTKAFVGKRKREEDEASGNRKAEQEDPDLADPSGSGALQHSASVPASSEATSRTDTVPKADVNFYLHHPSLPSRRPVLIPLRPDASLATSLTNRIVLEFPTIYVFHRQPDGILPEGFVSEEDFFASAKKDIIEEVAGEQSFVGGVGDNSGEREANDLEDGEVNEGRLLEVLGKDLKDIAGSL</sequence>
<dbReference type="GO" id="GO:0048254">
    <property type="term" value="P:snoRNA localization"/>
    <property type="evidence" value="ECO:0007669"/>
    <property type="project" value="TreeGrafter"/>
</dbReference>
<evidence type="ECO:0000259" key="15">
    <source>
        <dbReference type="PROSITE" id="PS51083"/>
    </source>
</evidence>
<evidence type="ECO:0000256" key="9">
    <source>
        <dbReference type="ARBA" id="ARBA00049654"/>
    </source>
</evidence>
<comment type="similarity">
    <text evidence="9">Belongs to the BCD1 family.</text>
</comment>
<keyword evidence="6" id="KW-0862">Zinc</keyword>
<dbReference type="GO" id="GO:0000463">
    <property type="term" value="P:maturation of LSU-rRNA from tricistronic rRNA transcript (SSU-rRNA, 5.8S rRNA, LSU-rRNA)"/>
    <property type="evidence" value="ECO:0007669"/>
    <property type="project" value="TreeGrafter"/>
</dbReference>
<dbReference type="Gene3D" id="3.30.60.190">
    <property type="match status" value="1"/>
</dbReference>
<evidence type="ECO:0000256" key="2">
    <source>
        <dbReference type="ARBA" id="ARBA00022517"/>
    </source>
</evidence>
<dbReference type="OrthoDB" id="272357at2759"/>
<feature type="domain" description="HIT-type" evidence="15">
    <location>
        <begin position="10"/>
        <end position="44"/>
    </location>
</feature>
<dbReference type="Pfam" id="PF04438">
    <property type="entry name" value="zf-HIT"/>
    <property type="match status" value="1"/>
</dbReference>
<comment type="subunit">
    <text evidence="10">Interacts with FBL, SNU13, NOP58, NUFIP1, RUVBL1, RUVBL2 and TAF9. Interacts (via HIT-type zinc finger) with the RUVBL1/RUVBL2 complex in the presence of ADP.</text>
</comment>
<dbReference type="AlphaFoldDB" id="A0A8H3FQ44"/>
<evidence type="ECO:0000256" key="7">
    <source>
        <dbReference type="ARBA" id="ARBA00022843"/>
    </source>
</evidence>
<dbReference type="InterPro" id="IPR057721">
    <property type="entry name" value="BCD1_alpha/beta"/>
</dbReference>
<evidence type="ECO:0000256" key="5">
    <source>
        <dbReference type="ARBA" id="ARBA00022771"/>
    </source>
</evidence>
<proteinExistence type="inferred from homology"/>
<accession>A0A8H3FQ44</accession>
<reference evidence="16" key="1">
    <citation type="submission" date="2021-03" db="EMBL/GenBank/DDBJ databases">
        <authorList>
            <person name="Tagirdzhanova G."/>
        </authorList>
    </citation>
    <scope>NUCLEOTIDE SEQUENCE</scope>
</reference>
<evidence type="ECO:0000256" key="13">
    <source>
        <dbReference type="PROSITE-ProRule" id="PRU00453"/>
    </source>
</evidence>
<dbReference type="GO" id="GO:0000492">
    <property type="term" value="P:box C/D snoRNP assembly"/>
    <property type="evidence" value="ECO:0007669"/>
    <property type="project" value="TreeGrafter"/>
</dbReference>
<evidence type="ECO:0000313" key="16">
    <source>
        <dbReference type="EMBL" id="CAF9925828.1"/>
    </source>
</evidence>
<keyword evidence="2" id="KW-0690">Ribosome biogenesis</keyword>
<dbReference type="FunFam" id="3.30.60.190:FF:000001">
    <property type="entry name" value="box C/D snoRNA protein 1"/>
    <property type="match status" value="1"/>
</dbReference>
<evidence type="ECO:0000256" key="1">
    <source>
        <dbReference type="ARBA" id="ARBA00022499"/>
    </source>
</evidence>
<keyword evidence="7" id="KW-0832">Ubl conjugation</keyword>
<dbReference type="PANTHER" id="PTHR13483:SF11">
    <property type="entry name" value="ZINC FINGER HIT DOMAIN-CONTAINING PROTEIN 3"/>
    <property type="match status" value="1"/>
</dbReference>
<dbReference type="InterPro" id="IPR007529">
    <property type="entry name" value="Znf_HIT"/>
</dbReference>
<evidence type="ECO:0000256" key="3">
    <source>
        <dbReference type="ARBA" id="ARBA00022553"/>
    </source>
</evidence>
<dbReference type="GO" id="GO:0005634">
    <property type="term" value="C:nucleus"/>
    <property type="evidence" value="ECO:0007669"/>
    <property type="project" value="TreeGrafter"/>
</dbReference>
<evidence type="ECO:0000256" key="10">
    <source>
        <dbReference type="ARBA" id="ARBA00061949"/>
    </source>
</evidence>
<evidence type="ECO:0000256" key="14">
    <source>
        <dbReference type="SAM" id="MobiDB-lite"/>
    </source>
</evidence>
<feature type="region of interest" description="Disordered" evidence="14">
    <location>
        <begin position="176"/>
        <end position="196"/>
    </location>
</feature>
<protein>
    <recommendedName>
        <fullName evidence="11">Box C/D snoRNA protein 1</fullName>
    </recommendedName>
    <alternativeName>
        <fullName evidence="12">Zinc finger HIT domain-containing protein 6</fullName>
    </alternativeName>
</protein>
<evidence type="ECO:0000256" key="6">
    <source>
        <dbReference type="ARBA" id="ARBA00022833"/>
    </source>
</evidence>
<evidence type="ECO:0000256" key="4">
    <source>
        <dbReference type="ARBA" id="ARBA00022723"/>
    </source>
</evidence>
<dbReference type="GO" id="GO:0070761">
    <property type="term" value="C:pre-snoRNP complex"/>
    <property type="evidence" value="ECO:0007669"/>
    <property type="project" value="TreeGrafter"/>
</dbReference>
<keyword evidence="1" id="KW-1017">Isopeptide bond</keyword>
<comment type="function">
    <text evidence="8">Required for box C/D snoRNAs accumulation involved in snoRNA processing, snoRNA transport to the nucleolus and ribosome biogenesis.</text>
</comment>
<evidence type="ECO:0000313" key="17">
    <source>
        <dbReference type="Proteomes" id="UP000664534"/>
    </source>
</evidence>
<dbReference type="EMBL" id="CAJPDT010000041">
    <property type="protein sequence ID" value="CAF9925828.1"/>
    <property type="molecule type" value="Genomic_DNA"/>
</dbReference>